<proteinExistence type="predicted"/>
<sequence>MDNIEDSIPLGMQQLIDAESDGKIWLNSIPVVNELLDGLQRVAWHARIQQAKHDITAHQSAYLVNAKISELVQIFEGRNPAYAVLPWNSDPHQMKAYIMKQDDYWGDDADITYDDALPRLLDCCAVAATCGVESLLPDCPEIFRSSKEQVLADLSEQRYLAGAFLMGVPVEIFIQMAG</sequence>
<reference evidence="1 2" key="1">
    <citation type="submission" date="2017-05" db="EMBL/GenBank/DDBJ databases">
        <title>Whole genome sequencing of Yersinia kristensenii.</title>
        <authorList>
            <person name="Campioni F."/>
        </authorList>
    </citation>
    <scope>NUCLEOTIDE SEQUENCE [LARGE SCALE GENOMIC DNA]</scope>
    <source>
        <strain evidence="1 2">CFSAN060536</strain>
    </source>
</reference>
<dbReference type="EMBL" id="NHOI01000027">
    <property type="protein sequence ID" value="OVZ84364.1"/>
    <property type="molecule type" value="Genomic_DNA"/>
</dbReference>
<name>A0A208ZV57_YERIN</name>
<comment type="caution">
    <text evidence="1">The sequence shown here is derived from an EMBL/GenBank/DDBJ whole genome shotgun (WGS) entry which is preliminary data.</text>
</comment>
<organism evidence="1 2">
    <name type="scientific">Yersinia intermedia</name>
    <dbReference type="NCBI Taxonomy" id="631"/>
    <lineage>
        <taxon>Bacteria</taxon>
        <taxon>Pseudomonadati</taxon>
        <taxon>Pseudomonadota</taxon>
        <taxon>Gammaproteobacteria</taxon>
        <taxon>Enterobacterales</taxon>
        <taxon>Yersiniaceae</taxon>
        <taxon>Yersinia</taxon>
    </lineage>
</organism>
<dbReference type="RefSeq" id="WP_016247600.1">
    <property type="nucleotide sequence ID" value="NZ_CBCPKE010000012.1"/>
</dbReference>
<gene>
    <name evidence="1" type="ORF">CBW57_17620</name>
</gene>
<dbReference type="AlphaFoldDB" id="A0A208ZV57"/>
<accession>A0A208ZV57</accession>
<evidence type="ECO:0000313" key="2">
    <source>
        <dbReference type="Proteomes" id="UP000196440"/>
    </source>
</evidence>
<dbReference type="Proteomes" id="UP000196440">
    <property type="component" value="Unassembled WGS sequence"/>
</dbReference>
<evidence type="ECO:0000313" key="1">
    <source>
        <dbReference type="EMBL" id="OVZ84364.1"/>
    </source>
</evidence>
<protein>
    <submittedName>
        <fullName evidence="1">Uncharacterized protein</fullName>
    </submittedName>
</protein>